<dbReference type="Gene3D" id="3.40.50.740">
    <property type="match status" value="1"/>
</dbReference>
<gene>
    <name evidence="2" type="ORF">AABD74_07985</name>
</gene>
<sequence length="1017" mass="109976">MSSNKKYWKSVEELENSSIVEALRNNEFVEEIPTDEFLGNADALASSGTSRRDFLKYVGFSTAAVTLAACEGPVHKSIPYVLQPEQIIPGVADYYATTVFDGFDFANLLVKTREGRPIKIENNTISGAKFSANARIHASILGLYDSMRLKAPKLDGKASSWSAVDLKIKSSLADAKAKGGQVVLLTNTLASPSTEKLIGEFIAKNPNAKHVVYDAVSSSDALDAFETVYGERALVDYDFSKASLIVSVGADFLGDWQGGGYDAGYAKGRIPQNGKMSRHFQFESNMTLSGAAADKRVPMSTADQKQALVQIYNIVVGASVPVALDAKFKAEVVKAAQQLKASGTKGILVSGIEDKNAQLLVLAINQALASEAFSTAGTRQIRKGSNAVVSQLLKDMNAGSVHTLIMSGVNPAYTLADSASFVSGLKKVKTSVAFSLKEDETAAITTIAAPAPHYLESWGDVVITKGTYSLTQPTIRPIFDTKQFQDVLLSLNGTPGNFYDYLKVNSGAIIAGSSWNKVLHDGVFVIGSTALAGGSFDFAGAASALTKSKSTGDFELVLYTKTGMGDGQHANNPWLQEFPDPITRVSWDNYVTVSNADAKKLGLSNEIVANGGLNGSYATITTADGSKLENVPVIVQPGQAVGTVGLAVGYGRKAALKEEMQVGLNAYALYKNFNSVQSVSIAKANGEHEFACVQGQKTLMGRGDIIKETTLDVFNKENAEHWNPQPMVSLDHQEVKATTVDLWESFDRTTGHHFNLSIDLNACTGCGACVIACHAENNVPVVGKAEVRRSRDMHWLRIDRYYSSESTFEGDNERKEKIAGLSSSLSTFNEMEKAGENPQVAFQPVMCQHCNHAPCETVCPVAATSHGRQGQNHMAYNRCVGTRYCANNCPYKVRRFNWFLYNKNSEFDYHMNDDLGRMVLNPDVNVRSRGVMEKCSMCIQMTQATILNAKKEGRPIVDGEFQTACSSACSSGAMIFGDVNDAESKVAKLAADDRSYHLLEHVGTKPNVVYHVKVRNT</sequence>
<feature type="domain" description="4Fe-4S ferredoxin-type" evidence="1">
    <location>
        <begin position="754"/>
        <end position="784"/>
    </location>
</feature>
<dbReference type="PANTHER" id="PTHR42783:SF3">
    <property type="entry name" value="GLUTAMATE SYNTHASE [NADPH] SMALL CHAIN-RELATED"/>
    <property type="match status" value="1"/>
</dbReference>
<dbReference type="SUPFAM" id="SSF53706">
    <property type="entry name" value="Formate dehydrogenase/DMSO reductase, domains 1-3"/>
    <property type="match status" value="1"/>
</dbReference>
<dbReference type="PANTHER" id="PTHR42783">
    <property type="entry name" value="GLUTAMATE SYNTHASE [NADPH] SMALL CHAIN"/>
    <property type="match status" value="1"/>
</dbReference>
<feature type="domain" description="4Fe-4S ferredoxin-type" evidence="1">
    <location>
        <begin position="870"/>
        <end position="899"/>
    </location>
</feature>
<dbReference type="RefSeq" id="WP_406845183.1">
    <property type="nucleotide sequence ID" value="NZ_CP150845.1"/>
</dbReference>
<dbReference type="Pfam" id="PF12838">
    <property type="entry name" value="Fer4_7"/>
    <property type="match status" value="1"/>
</dbReference>
<organism evidence="2 3">
    <name type="scientific">Flavobacterium soyae</name>
    <dbReference type="NCBI Taxonomy" id="2903098"/>
    <lineage>
        <taxon>Bacteria</taxon>
        <taxon>Pseudomonadati</taxon>
        <taxon>Bacteroidota</taxon>
        <taxon>Flavobacteriia</taxon>
        <taxon>Flavobacteriales</taxon>
        <taxon>Flavobacteriaceae</taxon>
        <taxon>Flavobacterium</taxon>
    </lineage>
</organism>
<evidence type="ECO:0000313" key="2">
    <source>
        <dbReference type="EMBL" id="WYZ21392.1"/>
    </source>
</evidence>
<dbReference type="Gene3D" id="3.30.2070.10">
    <property type="entry name" value="Formate dehydrogenase/DMSO reductase"/>
    <property type="match status" value="1"/>
</dbReference>
<accession>A0ABZ2UJ47</accession>
<reference evidence="2 3" key="1">
    <citation type="submission" date="2024-03" db="EMBL/GenBank/DDBJ databases">
        <title>Flavobacterium soyae.</title>
        <authorList>
            <person name="Zheng W."/>
        </authorList>
    </citation>
    <scope>NUCLEOTIDE SEQUENCE [LARGE SCALE GENOMIC DNA]</scope>
    <source>
        <strain evidence="2 3">55</strain>
    </source>
</reference>
<proteinExistence type="predicted"/>
<dbReference type="PROSITE" id="PS51379">
    <property type="entry name" value="4FE4S_FER_2"/>
    <property type="match status" value="3"/>
</dbReference>
<dbReference type="Proteomes" id="UP001623852">
    <property type="component" value="Chromosome"/>
</dbReference>
<dbReference type="CDD" id="cd10551">
    <property type="entry name" value="PsrB"/>
    <property type="match status" value="1"/>
</dbReference>
<evidence type="ECO:0000259" key="1">
    <source>
        <dbReference type="PROSITE" id="PS51379"/>
    </source>
</evidence>
<evidence type="ECO:0000313" key="3">
    <source>
        <dbReference type="Proteomes" id="UP001623852"/>
    </source>
</evidence>
<dbReference type="InterPro" id="IPR030948">
    <property type="entry name" value="TAT_var_transloc_signal_dom"/>
</dbReference>
<protein>
    <submittedName>
        <fullName evidence="2">TAT-variant-translocated molybdopterin oxidoreductase</fullName>
    </submittedName>
</protein>
<dbReference type="Gene3D" id="3.30.70.20">
    <property type="match status" value="2"/>
</dbReference>
<name>A0ABZ2UJ47_9FLAO</name>
<feature type="domain" description="4Fe-4S ferredoxin-type" evidence="1">
    <location>
        <begin position="838"/>
        <end position="869"/>
    </location>
</feature>
<dbReference type="SUPFAM" id="SSF50692">
    <property type="entry name" value="ADC-like"/>
    <property type="match status" value="1"/>
</dbReference>
<keyword evidence="3" id="KW-1185">Reference proteome</keyword>
<dbReference type="EMBL" id="CP150845">
    <property type="protein sequence ID" value="WYZ21392.1"/>
    <property type="molecule type" value="Genomic_DNA"/>
</dbReference>
<dbReference type="NCBIfam" id="TIGR04519">
    <property type="entry name" value="MoCo_extend_TAT"/>
    <property type="match status" value="1"/>
</dbReference>
<dbReference type="SUPFAM" id="SSF54862">
    <property type="entry name" value="4Fe-4S ferredoxins"/>
    <property type="match status" value="1"/>
</dbReference>
<dbReference type="InterPro" id="IPR017896">
    <property type="entry name" value="4Fe4S_Fe-S-bd"/>
</dbReference>
<dbReference type="InterPro" id="IPR009010">
    <property type="entry name" value="Asp_de-COase-like_dom_sf"/>
</dbReference>